<comment type="caution">
    <text evidence="2">The sequence shown here is derived from an EMBL/GenBank/DDBJ whole genome shotgun (WGS) entry which is preliminary data.</text>
</comment>
<evidence type="ECO:0000256" key="1">
    <source>
        <dbReference type="SAM" id="Phobius"/>
    </source>
</evidence>
<dbReference type="Proteomes" id="UP000539175">
    <property type="component" value="Unassembled WGS sequence"/>
</dbReference>
<dbReference type="RefSeq" id="WP_184807001.1">
    <property type="nucleotide sequence ID" value="NZ_JACIIZ010000017.1"/>
</dbReference>
<dbReference type="EMBL" id="JACIIZ010000017">
    <property type="protein sequence ID" value="MBB6254521.1"/>
    <property type="molecule type" value="Genomic_DNA"/>
</dbReference>
<dbReference type="AlphaFoldDB" id="A0A7X0EGX1"/>
<feature type="transmembrane region" description="Helical" evidence="1">
    <location>
        <begin position="337"/>
        <end position="358"/>
    </location>
</feature>
<keyword evidence="3" id="KW-1185">Reference proteome</keyword>
<feature type="transmembrane region" description="Helical" evidence="1">
    <location>
        <begin position="249"/>
        <end position="267"/>
    </location>
</feature>
<reference evidence="2 3" key="1">
    <citation type="submission" date="2020-08" db="EMBL/GenBank/DDBJ databases">
        <title>Genomic Encyclopedia of Type Strains, Phase IV (KMG-IV): sequencing the most valuable type-strain genomes for metagenomic binning, comparative biology and taxonomic classification.</title>
        <authorList>
            <person name="Goeker M."/>
        </authorList>
    </citation>
    <scope>NUCLEOTIDE SEQUENCE [LARGE SCALE GENOMIC DNA]</scope>
    <source>
        <strain evidence="2 3">DSM 22198</strain>
    </source>
</reference>
<feature type="transmembrane region" description="Helical" evidence="1">
    <location>
        <begin position="158"/>
        <end position="179"/>
    </location>
</feature>
<proteinExistence type="predicted"/>
<keyword evidence="1" id="KW-0812">Transmembrane</keyword>
<feature type="transmembrane region" description="Helical" evidence="1">
    <location>
        <begin position="104"/>
        <end position="123"/>
    </location>
</feature>
<evidence type="ECO:0000313" key="3">
    <source>
        <dbReference type="Proteomes" id="UP000539175"/>
    </source>
</evidence>
<feature type="transmembrane region" description="Helical" evidence="1">
    <location>
        <begin position="135"/>
        <end position="152"/>
    </location>
</feature>
<feature type="transmembrane region" description="Helical" evidence="1">
    <location>
        <begin position="20"/>
        <end position="41"/>
    </location>
</feature>
<gene>
    <name evidence="2" type="ORF">FHS74_005110</name>
</gene>
<keyword evidence="1" id="KW-0472">Membrane</keyword>
<sequence>MEKSKKIRSRTSNKFLGGIIKIEMIAAALHVAALIYLVHYISRTTINILYQDYMNKYFVDLIENYENGNIHLSDFLKIYNGSWHGFGSLLFILDLSLFRLNTHFFMALGIIGQVSGCYIITRYVWGKYRSTTNKYYLFLFGVVAPLIVATSLTQWENIVFNGGSLHMLGILPLYASFVYFDKNIRSQNRKLSFSIMFPIISIFIQAPLLQYYLGFVAAVCFCMVTFIIFSRKNNSQSSTKETIYTQCPIFLSVFIGALIAVSGSGAVNGGIFNVLSQNSFGHIFGFFLITLASSALGCDASGNAINAPLFLYGIAFFALYAVAIFIFFYRGIYKSTYLPLLLMVFSLTISAMITIGRLNSGYDVAMSSRYTTFTGVGHVGIILAFLVAGFSKETANKVQSRKIPNAIRSVGLVSLIGLCGSHLYTTMIEWKISPYRYANYNQAKQVGLQIDYVTPDTLNMFQESPKNTLLAYQTLRKYKLSMFQNIGTDLSTAEKIGQWYNDGWIGTNARLALRTPVSGLVKISGFAPPQTATTSIQILGNGTLLGNYDIIKGKRFTFVVNAPRDQIVTFDLKPDGYIIPAEIDPSSSSDRRHLSVIITDVREMNDGDNR</sequence>
<keyword evidence="1" id="KW-1133">Transmembrane helix</keyword>
<protein>
    <submittedName>
        <fullName evidence="2">Uncharacterized protein</fullName>
    </submittedName>
</protein>
<name>A0A7X0EGX1_9PROT</name>
<feature type="transmembrane region" description="Helical" evidence="1">
    <location>
        <begin position="370"/>
        <end position="390"/>
    </location>
</feature>
<feature type="transmembrane region" description="Helical" evidence="1">
    <location>
        <begin position="309"/>
        <end position="331"/>
    </location>
</feature>
<organism evidence="2 3">
    <name type="scientific">Nitrospirillum iridis</name>
    <dbReference type="NCBI Taxonomy" id="765888"/>
    <lineage>
        <taxon>Bacteria</taxon>
        <taxon>Pseudomonadati</taxon>
        <taxon>Pseudomonadota</taxon>
        <taxon>Alphaproteobacteria</taxon>
        <taxon>Rhodospirillales</taxon>
        <taxon>Azospirillaceae</taxon>
        <taxon>Nitrospirillum</taxon>
    </lineage>
</organism>
<accession>A0A7X0EGX1</accession>
<feature type="transmembrane region" description="Helical" evidence="1">
    <location>
        <begin position="279"/>
        <end position="297"/>
    </location>
</feature>
<feature type="transmembrane region" description="Helical" evidence="1">
    <location>
        <begin position="212"/>
        <end position="229"/>
    </location>
</feature>
<feature type="transmembrane region" description="Helical" evidence="1">
    <location>
        <begin position="410"/>
        <end position="428"/>
    </location>
</feature>
<evidence type="ECO:0000313" key="2">
    <source>
        <dbReference type="EMBL" id="MBB6254521.1"/>
    </source>
</evidence>